<evidence type="ECO:0000313" key="3">
    <source>
        <dbReference type="EMBL" id="KAK9912921.1"/>
    </source>
</evidence>
<evidence type="ECO:0000313" key="4">
    <source>
        <dbReference type="Proteomes" id="UP001457282"/>
    </source>
</evidence>
<keyword evidence="2" id="KW-1133">Transmembrane helix</keyword>
<name>A0AAW1W0U4_RUBAR</name>
<reference evidence="3 4" key="1">
    <citation type="journal article" date="2023" name="G3 (Bethesda)">
        <title>A chromosome-length genome assembly and annotation of blackberry (Rubus argutus, cv. 'Hillquist').</title>
        <authorList>
            <person name="Bruna T."/>
            <person name="Aryal R."/>
            <person name="Dudchenko O."/>
            <person name="Sargent D.J."/>
            <person name="Mead D."/>
            <person name="Buti M."/>
            <person name="Cavallini A."/>
            <person name="Hytonen T."/>
            <person name="Andres J."/>
            <person name="Pham M."/>
            <person name="Weisz D."/>
            <person name="Mascagni F."/>
            <person name="Usai G."/>
            <person name="Natali L."/>
            <person name="Bassil N."/>
            <person name="Fernandez G.E."/>
            <person name="Lomsadze A."/>
            <person name="Armour M."/>
            <person name="Olukolu B."/>
            <person name="Poorten T."/>
            <person name="Britton C."/>
            <person name="Davik J."/>
            <person name="Ashrafi H."/>
            <person name="Aiden E.L."/>
            <person name="Borodovsky M."/>
            <person name="Worthington M."/>
        </authorList>
    </citation>
    <scope>NUCLEOTIDE SEQUENCE [LARGE SCALE GENOMIC DNA]</scope>
    <source>
        <strain evidence="3">PI 553951</strain>
    </source>
</reference>
<feature type="compositionally biased region" description="Low complexity" evidence="1">
    <location>
        <begin position="7"/>
        <end position="22"/>
    </location>
</feature>
<dbReference type="AlphaFoldDB" id="A0AAW1W0U4"/>
<feature type="transmembrane region" description="Helical" evidence="2">
    <location>
        <begin position="433"/>
        <end position="452"/>
    </location>
</feature>
<dbReference type="EMBL" id="JBEDUW010000007">
    <property type="protein sequence ID" value="KAK9912921.1"/>
    <property type="molecule type" value="Genomic_DNA"/>
</dbReference>
<keyword evidence="2" id="KW-0472">Membrane</keyword>
<proteinExistence type="predicted"/>
<accession>A0AAW1W0U4</accession>
<evidence type="ECO:0000256" key="2">
    <source>
        <dbReference type="SAM" id="Phobius"/>
    </source>
</evidence>
<sequence>MASLQPSWLSSLNTLSSTKPTLFPTSNLNKPHPSRPFKLSFSLSPANDESSQPTSPETATPQVDPVKLALENAKAYKKTVEMNKKLKIEKGPSTDSDGAAGSSESGSGSGSGSDGANGKTKELPAAVKIAMEKAKEYKQKKGIVIAPETGFEGNLGNETVEKKAKLSVSSMDFVGLGFADKKEGRALPAGLVPRADDFPQGNLPEVEIIVGDSSNFGAVTRNPEQAKGDDPDLYKPRVSSWGVFPRPNDISKTFGGGRVIRPGEVLETEEEKAAKEARTRQLVAAYKSKMGLNIDPKLKLECEKTLKDGDSLMNVGQLKDALPYYEKVMAKLPFKSELHGLAALQWSICQDSLSRSKEARNMYERLQSHPTAGVSKKARQFMFSFQAMEMLKLTRSSPWRNTGYQNFFEAFIENKSDYVLEDGEVEIDTPSQILPYIFFLVSPILIVLIIAIQKRI</sequence>
<keyword evidence="4" id="KW-1185">Reference proteome</keyword>
<dbReference type="PANTHER" id="PTHR35482:SF1">
    <property type="entry name" value="CYTOCHROME C OXIDASE SUBUNIT"/>
    <property type="match status" value="1"/>
</dbReference>
<evidence type="ECO:0000256" key="1">
    <source>
        <dbReference type="SAM" id="MobiDB-lite"/>
    </source>
</evidence>
<gene>
    <name evidence="3" type="ORF">M0R45_036754</name>
</gene>
<feature type="compositionally biased region" description="Low complexity" evidence="1">
    <location>
        <begin position="93"/>
        <end position="106"/>
    </location>
</feature>
<feature type="compositionally biased region" description="Polar residues" evidence="1">
    <location>
        <begin position="41"/>
        <end position="61"/>
    </location>
</feature>
<comment type="caution">
    <text evidence="3">The sequence shown here is derived from an EMBL/GenBank/DDBJ whole genome shotgun (WGS) entry which is preliminary data.</text>
</comment>
<feature type="compositionally biased region" description="Basic and acidic residues" evidence="1">
    <location>
        <begin position="81"/>
        <end position="92"/>
    </location>
</feature>
<feature type="region of interest" description="Disordered" evidence="1">
    <location>
        <begin position="81"/>
        <end position="120"/>
    </location>
</feature>
<organism evidence="3 4">
    <name type="scientific">Rubus argutus</name>
    <name type="common">Southern blackberry</name>
    <dbReference type="NCBI Taxonomy" id="59490"/>
    <lineage>
        <taxon>Eukaryota</taxon>
        <taxon>Viridiplantae</taxon>
        <taxon>Streptophyta</taxon>
        <taxon>Embryophyta</taxon>
        <taxon>Tracheophyta</taxon>
        <taxon>Spermatophyta</taxon>
        <taxon>Magnoliopsida</taxon>
        <taxon>eudicotyledons</taxon>
        <taxon>Gunneridae</taxon>
        <taxon>Pentapetalae</taxon>
        <taxon>rosids</taxon>
        <taxon>fabids</taxon>
        <taxon>Rosales</taxon>
        <taxon>Rosaceae</taxon>
        <taxon>Rosoideae</taxon>
        <taxon>Rosoideae incertae sedis</taxon>
        <taxon>Rubus</taxon>
    </lineage>
</organism>
<keyword evidence="2" id="KW-0812">Transmembrane</keyword>
<dbReference type="PANTHER" id="PTHR35482">
    <property type="entry name" value="CYTOCHROME C OXIDASE SUBUNIT"/>
    <property type="match status" value="1"/>
</dbReference>
<dbReference type="Proteomes" id="UP001457282">
    <property type="component" value="Unassembled WGS sequence"/>
</dbReference>
<protein>
    <submittedName>
        <fullName evidence="3">Uncharacterized protein</fullName>
    </submittedName>
</protein>
<feature type="region of interest" description="Disordered" evidence="1">
    <location>
        <begin position="1"/>
        <end position="67"/>
    </location>
</feature>